<sequence>MIRFPLFFIFPSAIHCCLVVKTVAPPKCECPYLALDKYNTQFHEADQDWYQYRLADVLLLPPKIQVDDCTIIVTCSQEDYLMWVFGGEWNYDLGHQQLNAICHSANQTWLMDYKSGFLRSIEKINAVCWKDMLRNCSCPIHQLKGGLNSTLIFS</sequence>
<proteinExistence type="predicted"/>
<dbReference type="EMBL" id="WUAV01000003">
    <property type="protein sequence ID" value="KAF1762791.1"/>
    <property type="molecule type" value="Genomic_DNA"/>
</dbReference>
<evidence type="ECO:0000313" key="3">
    <source>
        <dbReference type="Proteomes" id="UP000483820"/>
    </source>
</evidence>
<dbReference type="KEGG" id="crq:GCK72_011054"/>
<dbReference type="GeneID" id="78775068"/>
<protein>
    <submittedName>
        <fullName evidence="2">Uncharacterized protein</fullName>
    </submittedName>
</protein>
<accession>A0A6A5H7C9</accession>
<name>A0A6A5H7C9_CAERE</name>
<evidence type="ECO:0000313" key="2">
    <source>
        <dbReference type="EMBL" id="KAF1762791.1"/>
    </source>
</evidence>
<keyword evidence="1" id="KW-0732">Signal</keyword>
<feature type="chain" id="PRO_5025425166" evidence="1">
    <location>
        <begin position="17"/>
        <end position="154"/>
    </location>
</feature>
<dbReference type="CTD" id="78775068"/>
<feature type="signal peptide" evidence="1">
    <location>
        <begin position="1"/>
        <end position="16"/>
    </location>
</feature>
<organism evidence="2 3">
    <name type="scientific">Caenorhabditis remanei</name>
    <name type="common">Caenorhabditis vulgaris</name>
    <dbReference type="NCBI Taxonomy" id="31234"/>
    <lineage>
        <taxon>Eukaryota</taxon>
        <taxon>Metazoa</taxon>
        <taxon>Ecdysozoa</taxon>
        <taxon>Nematoda</taxon>
        <taxon>Chromadorea</taxon>
        <taxon>Rhabditida</taxon>
        <taxon>Rhabditina</taxon>
        <taxon>Rhabditomorpha</taxon>
        <taxon>Rhabditoidea</taxon>
        <taxon>Rhabditidae</taxon>
        <taxon>Peloderinae</taxon>
        <taxon>Caenorhabditis</taxon>
    </lineage>
</organism>
<gene>
    <name evidence="2" type="ORF">GCK72_011054</name>
</gene>
<dbReference type="RefSeq" id="XP_053587763.1">
    <property type="nucleotide sequence ID" value="XM_053728186.1"/>
</dbReference>
<dbReference type="AlphaFoldDB" id="A0A6A5H7C9"/>
<reference evidence="2 3" key="1">
    <citation type="submission" date="2019-12" db="EMBL/GenBank/DDBJ databases">
        <title>Chromosome-level assembly of the Caenorhabditis remanei genome.</title>
        <authorList>
            <person name="Teterina A.A."/>
            <person name="Willis J.H."/>
            <person name="Phillips P.C."/>
        </authorList>
    </citation>
    <scope>NUCLEOTIDE SEQUENCE [LARGE SCALE GENOMIC DNA]</scope>
    <source>
        <strain evidence="2 3">PX506</strain>
        <tissue evidence="2">Whole organism</tissue>
    </source>
</reference>
<comment type="caution">
    <text evidence="2">The sequence shown here is derived from an EMBL/GenBank/DDBJ whole genome shotgun (WGS) entry which is preliminary data.</text>
</comment>
<evidence type="ECO:0000256" key="1">
    <source>
        <dbReference type="SAM" id="SignalP"/>
    </source>
</evidence>
<dbReference type="Proteomes" id="UP000483820">
    <property type="component" value="Chromosome III"/>
</dbReference>